<dbReference type="AlphaFoldDB" id="A0A699YIG7"/>
<gene>
    <name evidence="2" type="ORF">HaLaN_01480</name>
</gene>
<evidence type="ECO:0000313" key="2">
    <source>
        <dbReference type="EMBL" id="GFH06786.1"/>
    </source>
</evidence>
<evidence type="ECO:0000313" key="3">
    <source>
        <dbReference type="Proteomes" id="UP000485058"/>
    </source>
</evidence>
<feature type="region of interest" description="Disordered" evidence="1">
    <location>
        <begin position="1"/>
        <end position="33"/>
    </location>
</feature>
<name>A0A699YIG7_HAELA</name>
<evidence type="ECO:0000256" key="1">
    <source>
        <dbReference type="SAM" id="MobiDB-lite"/>
    </source>
</evidence>
<keyword evidence="3" id="KW-1185">Reference proteome</keyword>
<sequence length="33" mass="3582">MCPDDTQYMEDAGDEDMAAPLRGKGVTSDIHVL</sequence>
<feature type="compositionally biased region" description="Acidic residues" evidence="1">
    <location>
        <begin position="7"/>
        <end position="17"/>
    </location>
</feature>
<dbReference type="EMBL" id="BLLF01000056">
    <property type="protein sequence ID" value="GFH06786.1"/>
    <property type="molecule type" value="Genomic_DNA"/>
</dbReference>
<accession>A0A699YIG7</accession>
<proteinExistence type="predicted"/>
<comment type="caution">
    <text evidence="2">The sequence shown here is derived from an EMBL/GenBank/DDBJ whole genome shotgun (WGS) entry which is preliminary data.</text>
</comment>
<protein>
    <submittedName>
        <fullName evidence="2">Uncharacterized protein</fullName>
    </submittedName>
</protein>
<dbReference type="Proteomes" id="UP000485058">
    <property type="component" value="Unassembled WGS sequence"/>
</dbReference>
<organism evidence="2 3">
    <name type="scientific">Haematococcus lacustris</name>
    <name type="common">Green alga</name>
    <name type="synonym">Haematococcus pluvialis</name>
    <dbReference type="NCBI Taxonomy" id="44745"/>
    <lineage>
        <taxon>Eukaryota</taxon>
        <taxon>Viridiplantae</taxon>
        <taxon>Chlorophyta</taxon>
        <taxon>core chlorophytes</taxon>
        <taxon>Chlorophyceae</taxon>
        <taxon>CS clade</taxon>
        <taxon>Chlamydomonadales</taxon>
        <taxon>Haematococcaceae</taxon>
        <taxon>Haematococcus</taxon>
    </lineage>
</organism>
<reference evidence="2 3" key="1">
    <citation type="submission" date="2020-02" db="EMBL/GenBank/DDBJ databases">
        <title>Draft genome sequence of Haematococcus lacustris strain NIES-144.</title>
        <authorList>
            <person name="Morimoto D."/>
            <person name="Nakagawa S."/>
            <person name="Yoshida T."/>
            <person name="Sawayama S."/>
        </authorList>
    </citation>
    <scope>NUCLEOTIDE SEQUENCE [LARGE SCALE GENOMIC DNA]</scope>
    <source>
        <strain evidence="2 3">NIES-144</strain>
    </source>
</reference>